<dbReference type="GO" id="GO:0005524">
    <property type="term" value="F:ATP binding"/>
    <property type="evidence" value="ECO:0007669"/>
    <property type="project" value="UniProtKB-KW"/>
</dbReference>
<keyword evidence="1" id="KW-0378">Hydrolase</keyword>
<proteinExistence type="predicted"/>
<comment type="caution">
    <text evidence="1">The sequence shown here is derived from an EMBL/GenBank/DDBJ whole genome shotgun (WGS) entry which is preliminary data.</text>
</comment>
<gene>
    <name evidence="1" type="ORF">Tci_050343</name>
</gene>
<reference evidence="1" key="1">
    <citation type="journal article" date="2019" name="Sci. Rep.">
        <title>Draft genome of Tanacetum cinerariifolium, the natural source of mosquito coil.</title>
        <authorList>
            <person name="Yamashiro T."/>
            <person name="Shiraishi A."/>
            <person name="Satake H."/>
            <person name="Nakayama K."/>
        </authorList>
    </citation>
    <scope>NUCLEOTIDE SEQUENCE</scope>
</reference>
<evidence type="ECO:0000313" key="1">
    <source>
        <dbReference type="EMBL" id="GEU78365.1"/>
    </source>
</evidence>
<organism evidence="1">
    <name type="scientific">Tanacetum cinerariifolium</name>
    <name type="common">Dalmatian daisy</name>
    <name type="synonym">Chrysanthemum cinerariifolium</name>
    <dbReference type="NCBI Taxonomy" id="118510"/>
    <lineage>
        <taxon>Eukaryota</taxon>
        <taxon>Viridiplantae</taxon>
        <taxon>Streptophyta</taxon>
        <taxon>Embryophyta</taxon>
        <taxon>Tracheophyta</taxon>
        <taxon>Spermatophyta</taxon>
        <taxon>Magnoliopsida</taxon>
        <taxon>eudicotyledons</taxon>
        <taxon>Gunneridae</taxon>
        <taxon>Pentapetalae</taxon>
        <taxon>asterids</taxon>
        <taxon>campanulids</taxon>
        <taxon>Asterales</taxon>
        <taxon>Asteraceae</taxon>
        <taxon>Asteroideae</taxon>
        <taxon>Anthemideae</taxon>
        <taxon>Anthemidinae</taxon>
        <taxon>Tanacetum</taxon>
    </lineage>
</organism>
<keyword evidence="1" id="KW-0067">ATP-binding</keyword>
<dbReference type="AlphaFoldDB" id="A0A6L2N126"/>
<protein>
    <submittedName>
        <fullName evidence="1">UvrD-like helicase, ATP-binding domain, P-loop containing nucleoside triphosphate hydrolase</fullName>
    </submittedName>
</protein>
<keyword evidence="1" id="KW-0547">Nucleotide-binding</keyword>
<dbReference type="EMBL" id="BKCJ010007658">
    <property type="protein sequence ID" value="GEU78365.1"/>
    <property type="molecule type" value="Genomic_DNA"/>
</dbReference>
<accession>A0A6L2N126</accession>
<keyword evidence="1" id="KW-0347">Helicase</keyword>
<dbReference type="GO" id="GO:0016787">
    <property type="term" value="F:hydrolase activity"/>
    <property type="evidence" value="ECO:0007669"/>
    <property type="project" value="UniProtKB-KW"/>
</dbReference>
<name>A0A6L2N126_TANCI</name>
<dbReference type="GO" id="GO:0004386">
    <property type="term" value="F:helicase activity"/>
    <property type="evidence" value="ECO:0007669"/>
    <property type="project" value="UniProtKB-KW"/>
</dbReference>
<sequence length="113" mass="12538">MNRVELRVNWKVLEEISEAMNGNKGVTLNALSTAAMVKEEVDNNIGTLATILEDQKLCSGNDARVVRDAYDAFRLLSSAFDTSRPEVGQSVLLKDVEASLKRLQNDRPKMINS</sequence>